<accession>A0ABP5IB31</accession>
<dbReference type="InterPro" id="IPR050482">
    <property type="entry name" value="Sensor_HK_TwoCompSys"/>
</dbReference>
<feature type="compositionally biased region" description="Gly residues" evidence="9">
    <location>
        <begin position="532"/>
        <end position="543"/>
    </location>
</feature>
<dbReference type="Gene3D" id="3.30.565.10">
    <property type="entry name" value="Histidine kinase-like ATPase, C-terminal domain"/>
    <property type="match status" value="1"/>
</dbReference>
<sequence length="822" mass="84475">MERTDDRFLPVLLLAAQAVVWPGAALLRGDTPTAAELLAGVLVYGLVTVALAHRRTRPVPVLALAAAACALGAAPLPPGALAVLGTAGVALALVTVALERDTATTLLCAGTLALWQALHGLTLNGLGDGAGLNPALTALLYGAATGGGLWLRRRRDARRAAERRLHRAEAERHRLPAAERRRMERELHDVSAHHLTAVVVTVEAAVGLRDRRPEMAGQALEFAASAGREVTRALSAVKAPAPSAEDLPAPEERLRELVSGFRSLGQRVTCDIDALPDGAVADAAYGIVREALTNVVRYASGATTTVRCAYGDAHTEVVVRNGPAEAGAPGTGLGGGRGQHLLRGRAREAGGTLTTGPTPEGGWEVRALLPGRTAAAPAASVPRSYRLAQAVTAAGLCFQPLLPVLVLRDEPVSAGSGVSSGVLFTLLAGAQAVALLWLRRAPRATLGVQLALAALWPAAVAAGHYAGPAALPPALSALATCVALAARAARDAELEGGGAGHAHGGRAGTGRAGTGRARTDRAGTGHARTGPASGGRGARGGRSGLRGLPSLAVPVAAALVHAVAATVSVLAAADGPGSVWAVGGFSVLAATVAAGAAWGLGARYGARRRASRDAHEGRLAAWTEEAVRDAWAERRRITTGLETTVLARTAEVVTAAEAGELARTAERAREALAAMRELLDTVRDGEQRAELRPQPTLQALDLLVHQWRATGREIEVRVGERVPERLSAEVDLAAYRAVELVLEAGHDGPVTLVLDAEDGELVLTATGVPGAAHRSARERLEARAAALGGTLTAERPDSVLLRLPLTAPGPPVPPEPPEEESR</sequence>
<feature type="region of interest" description="Disordered" evidence="9">
    <location>
        <begin position="495"/>
        <end position="543"/>
    </location>
</feature>
<keyword evidence="13" id="KW-1185">Reference proteome</keyword>
<feature type="transmembrane region" description="Helical" evidence="10">
    <location>
        <begin position="33"/>
        <end position="52"/>
    </location>
</feature>
<reference evidence="13" key="1">
    <citation type="journal article" date="2019" name="Int. J. Syst. Evol. Microbiol.">
        <title>The Global Catalogue of Microorganisms (GCM) 10K type strain sequencing project: providing services to taxonomists for standard genome sequencing and annotation.</title>
        <authorList>
            <consortium name="The Broad Institute Genomics Platform"/>
            <consortium name="The Broad Institute Genome Sequencing Center for Infectious Disease"/>
            <person name="Wu L."/>
            <person name="Ma J."/>
        </authorList>
    </citation>
    <scope>NUCLEOTIDE SEQUENCE [LARGE SCALE GENOMIC DNA]</scope>
    <source>
        <strain evidence="13">JCM 15478</strain>
    </source>
</reference>
<dbReference type="EMBL" id="BAAAPE010000016">
    <property type="protein sequence ID" value="GAA2097359.1"/>
    <property type="molecule type" value="Genomic_DNA"/>
</dbReference>
<comment type="catalytic activity">
    <reaction evidence="1">
        <text>ATP + protein L-histidine = ADP + protein N-phospho-L-histidine.</text>
        <dbReference type="EC" id="2.7.13.3"/>
    </reaction>
</comment>
<keyword evidence="7" id="KW-0067">ATP-binding</keyword>
<evidence type="ECO:0000256" key="3">
    <source>
        <dbReference type="ARBA" id="ARBA00022553"/>
    </source>
</evidence>
<dbReference type="RefSeq" id="WP_344533718.1">
    <property type="nucleotide sequence ID" value="NZ_BAAAPE010000016.1"/>
</dbReference>
<organism evidence="12 13">
    <name type="scientific">Streptomyces albiaxialis</name>
    <dbReference type="NCBI Taxonomy" id="329523"/>
    <lineage>
        <taxon>Bacteria</taxon>
        <taxon>Bacillati</taxon>
        <taxon>Actinomycetota</taxon>
        <taxon>Actinomycetes</taxon>
        <taxon>Kitasatosporales</taxon>
        <taxon>Streptomycetaceae</taxon>
        <taxon>Streptomyces</taxon>
    </lineage>
</organism>
<keyword evidence="3" id="KW-0597">Phosphoprotein</keyword>
<evidence type="ECO:0000313" key="13">
    <source>
        <dbReference type="Proteomes" id="UP001500016"/>
    </source>
</evidence>
<gene>
    <name evidence="12" type="ORF">GCM10009801_67630</name>
</gene>
<proteinExistence type="predicted"/>
<feature type="compositionally biased region" description="Gly residues" evidence="9">
    <location>
        <begin position="495"/>
        <end position="513"/>
    </location>
</feature>
<dbReference type="InterPro" id="IPR011712">
    <property type="entry name" value="Sig_transdc_His_kin_sub3_dim/P"/>
</dbReference>
<keyword evidence="5" id="KW-0547">Nucleotide-binding</keyword>
<comment type="caution">
    <text evidence="12">The sequence shown here is derived from an EMBL/GenBank/DDBJ whole genome shotgun (WGS) entry which is preliminary data.</text>
</comment>
<evidence type="ECO:0000256" key="2">
    <source>
        <dbReference type="ARBA" id="ARBA00012438"/>
    </source>
</evidence>
<keyword evidence="8" id="KW-0902">Two-component regulatory system</keyword>
<dbReference type="CDD" id="cd16917">
    <property type="entry name" value="HATPase_UhpB-NarQ-NarX-like"/>
    <property type="match status" value="1"/>
</dbReference>
<evidence type="ECO:0000256" key="6">
    <source>
        <dbReference type="ARBA" id="ARBA00022777"/>
    </source>
</evidence>
<keyword evidence="10" id="KW-1133">Transmembrane helix</keyword>
<name>A0ABP5IB31_9ACTN</name>
<evidence type="ECO:0000313" key="12">
    <source>
        <dbReference type="EMBL" id="GAA2097359.1"/>
    </source>
</evidence>
<feature type="transmembrane region" description="Helical" evidence="10">
    <location>
        <begin position="551"/>
        <end position="573"/>
    </location>
</feature>
<feature type="domain" description="Signal transduction histidine kinase subgroup 3 dimerisation and phosphoacceptor" evidence="11">
    <location>
        <begin position="179"/>
        <end position="231"/>
    </location>
</feature>
<keyword evidence="4" id="KW-0808">Transferase</keyword>
<evidence type="ECO:0000256" key="4">
    <source>
        <dbReference type="ARBA" id="ARBA00022679"/>
    </source>
</evidence>
<dbReference type="Proteomes" id="UP001500016">
    <property type="component" value="Unassembled WGS sequence"/>
</dbReference>
<keyword evidence="6" id="KW-0418">Kinase</keyword>
<dbReference type="SUPFAM" id="SSF55874">
    <property type="entry name" value="ATPase domain of HSP90 chaperone/DNA topoisomerase II/histidine kinase"/>
    <property type="match status" value="1"/>
</dbReference>
<keyword evidence="10" id="KW-0472">Membrane</keyword>
<feature type="transmembrane region" description="Helical" evidence="10">
    <location>
        <begin position="59"/>
        <end position="74"/>
    </location>
</feature>
<feature type="transmembrane region" description="Helical" evidence="10">
    <location>
        <begin position="132"/>
        <end position="151"/>
    </location>
</feature>
<dbReference type="Gene3D" id="1.20.5.1930">
    <property type="match status" value="1"/>
</dbReference>
<dbReference type="EC" id="2.7.13.3" evidence="2"/>
<dbReference type="PANTHER" id="PTHR24421">
    <property type="entry name" value="NITRATE/NITRITE SENSOR PROTEIN NARX-RELATED"/>
    <property type="match status" value="1"/>
</dbReference>
<evidence type="ECO:0000256" key="8">
    <source>
        <dbReference type="ARBA" id="ARBA00023012"/>
    </source>
</evidence>
<feature type="transmembrane region" description="Helical" evidence="10">
    <location>
        <begin position="418"/>
        <end position="438"/>
    </location>
</feature>
<evidence type="ECO:0000256" key="1">
    <source>
        <dbReference type="ARBA" id="ARBA00000085"/>
    </source>
</evidence>
<keyword evidence="10" id="KW-0812">Transmembrane</keyword>
<dbReference type="Pfam" id="PF07730">
    <property type="entry name" value="HisKA_3"/>
    <property type="match status" value="1"/>
</dbReference>
<dbReference type="PANTHER" id="PTHR24421:SF10">
    <property type="entry name" value="NITRATE_NITRITE SENSOR PROTEIN NARQ"/>
    <property type="match status" value="1"/>
</dbReference>
<feature type="region of interest" description="Disordered" evidence="9">
    <location>
        <begin position="802"/>
        <end position="822"/>
    </location>
</feature>
<evidence type="ECO:0000256" key="9">
    <source>
        <dbReference type="SAM" id="MobiDB-lite"/>
    </source>
</evidence>
<protein>
    <recommendedName>
        <fullName evidence="2">histidine kinase</fullName>
        <ecNumber evidence="2">2.7.13.3</ecNumber>
    </recommendedName>
</protein>
<evidence type="ECO:0000256" key="5">
    <source>
        <dbReference type="ARBA" id="ARBA00022741"/>
    </source>
</evidence>
<feature type="transmembrane region" description="Helical" evidence="10">
    <location>
        <begin position="387"/>
        <end position="406"/>
    </location>
</feature>
<feature type="transmembrane region" description="Helical" evidence="10">
    <location>
        <begin position="7"/>
        <end position="27"/>
    </location>
</feature>
<feature type="transmembrane region" description="Helical" evidence="10">
    <location>
        <begin position="579"/>
        <end position="602"/>
    </location>
</feature>
<evidence type="ECO:0000256" key="7">
    <source>
        <dbReference type="ARBA" id="ARBA00022840"/>
    </source>
</evidence>
<evidence type="ECO:0000259" key="11">
    <source>
        <dbReference type="Pfam" id="PF07730"/>
    </source>
</evidence>
<evidence type="ECO:0000256" key="10">
    <source>
        <dbReference type="SAM" id="Phobius"/>
    </source>
</evidence>
<dbReference type="InterPro" id="IPR036890">
    <property type="entry name" value="HATPase_C_sf"/>
</dbReference>